<proteinExistence type="predicted"/>
<evidence type="ECO:0000313" key="2">
    <source>
        <dbReference type="EMBL" id="KAG9442212.1"/>
    </source>
</evidence>
<comment type="caution">
    <text evidence="2">The sequence shown here is derived from an EMBL/GenBank/DDBJ whole genome shotgun (WGS) entry which is preliminary data.</text>
</comment>
<keyword evidence="3" id="KW-1185">Reference proteome</keyword>
<reference evidence="2 3" key="1">
    <citation type="submission" date="2021-07" db="EMBL/GenBank/DDBJ databases">
        <title>The Aristolochia fimbriata genome: insights into angiosperm evolution, floral development and chemical biosynthesis.</title>
        <authorList>
            <person name="Jiao Y."/>
        </authorList>
    </citation>
    <scope>NUCLEOTIDE SEQUENCE [LARGE SCALE GENOMIC DNA]</scope>
    <source>
        <strain evidence="2">IBCAS-2021</strain>
        <tissue evidence="2">Leaf</tissue>
    </source>
</reference>
<feature type="region of interest" description="Disordered" evidence="1">
    <location>
        <begin position="63"/>
        <end position="121"/>
    </location>
</feature>
<protein>
    <submittedName>
        <fullName evidence="2">Uncharacterized protein</fullName>
    </submittedName>
</protein>
<organism evidence="2 3">
    <name type="scientific">Aristolochia fimbriata</name>
    <name type="common">White veined hardy Dutchman's pipe vine</name>
    <dbReference type="NCBI Taxonomy" id="158543"/>
    <lineage>
        <taxon>Eukaryota</taxon>
        <taxon>Viridiplantae</taxon>
        <taxon>Streptophyta</taxon>
        <taxon>Embryophyta</taxon>
        <taxon>Tracheophyta</taxon>
        <taxon>Spermatophyta</taxon>
        <taxon>Magnoliopsida</taxon>
        <taxon>Magnoliidae</taxon>
        <taxon>Piperales</taxon>
        <taxon>Aristolochiaceae</taxon>
        <taxon>Aristolochia</taxon>
    </lineage>
</organism>
<dbReference type="Proteomes" id="UP000825729">
    <property type="component" value="Unassembled WGS sequence"/>
</dbReference>
<name>A0AAV7E482_ARIFI</name>
<gene>
    <name evidence="2" type="ORF">H6P81_018066</name>
</gene>
<accession>A0AAV7E482</accession>
<sequence length="121" mass="13796">MVKHGFQSMLVLFVKRDTYPYEMDSRRDLETVGETGEGAIMVYGGRAPVEGDERVEGPIMEFIPEERESSEEANNNSSGEDTWPDPVTDEVEEEEEVEFPLPTMTVPPLEENDEPYPNPWI</sequence>
<evidence type="ECO:0000313" key="3">
    <source>
        <dbReference type="Proteomes" id="UP000825729"/>
    </source>
</evidence>
<feature type="compositionally biased region" description="Acidic residues" evidence="1">
    <location>
        <begin position="87"/>
        <end position="98"/>
    </location>
</feature>
<evidence type="ECO:0000256" key="1">
    <source>
        <dbReference type="SAM" id="MobiDB-lite"/>
    </source>
</evidence>
<dbReference type="EMBL" id="JAINDJ010000007">
    <property type="protein sequence ID" value="KAG9442212.1"/>
    <property type="molecule type" value="Genomic_DNA"/>
</dbReference>
<dbReference type="AlphaFoldDB" id="A0AAV7E482"/>